<feature type="domain" description="DNA replication/recombination mediator RecO N-terminal" evidence="7">
    <location>
        <begin position="1"/>
        <end position="76"/>
    </location>
</feature>
<keyword evidence="9" id="KW-1185">Reference proteome</keyword>
<dbReference type="InterPro" id="IPR012340">
    <property type="entry name" value="NA-bd_OB-fold"/>
</dbReference>
<keyword evidence="4" id="KW-0233">DNA recombination</keyword>
<dbReference type="PANTHER" id="PTHR33991:SF1">
    <property type="entry name" value="DNA REPAIR PROTEIN RECO"/>
    <property type="match status" value="1"/>
</dbReference>
<dbReference type="InterPro" id="IPR003717">
    <property type="entry name" value="RecO"/>
</dbReference>
<evidence type="ECO:0000256" key="5">
    <source>
        <dbReference type="ARBA" id="ARBA00023204"/>
    </source>
</evidence>
<evidence type="ECO:0000313" key="9">
    <source>
        <dbReference type="Proteomes" id="UP001244640"/>
    </source>
</evidence>
<dbReference type="Gene3D" id="2.40.50.140">
    <property type="entry name" value="Nucleic acid-binding proteins"/>
    <property type="match status" value="1"/>
</dbReference>
<dbReference type="InterPro" id="IPR022572">
    <property type="entry name" value="DNA_rep/recomb_RecO_N"/>
</dbReference>
<keyword evidence="5" id="KW-0234">DNA repair</keyword>
<name>A0ABU0U025_9SPHI</name>
<dbReference type="RefSeq" id="WP_307184378.1">
    <property type="nucleotide sequence ID" value="NZ_JAUTBA010000001.1"/>
</dbReference>
<comment type="caution">
    <text evidence="8">The sequence shown here is derived from an EMBL/GenBank/DDBJ whole genome shotgun (WGS) entry which is preliminary data.</text>
</comment>
<evidence type="ECO:0000256" key="6">
    <source>
        <dbReference type="ARBA" id="ARBA00033409"/>
    </source>
</evidence>
<dbReference type="Proteomes" id="UP001244640">
    <property type="component" value="Unassembled WGS sequence"/>
</dbReference>
<proteinExistence type="inferred from homology"/>
<comment type="similarity">
    <text evidence="1">Belongs to the RecO family.</text>
</comment>
<dbReference type="PANTHER" id="PTHR33991">
    <property type="entry name" value="DNA REPAIR PROTEIN RECO"/>
    <property type="match status" value="1"/>
</dbReference>
<dbReference type="EMBL" id="JAUTBA010000001">
    <property type="protein sequence ID" value="MDQ1148305.1"/>
    <property type="molecule type" value="Genomic_DNA"/>
</dbReference>
<dbReference type="Gene3D" id="1.20.1440.120">
    <property type="entry name" value="Recombination protein O, C-terminal domain"/>
    <property type="match status" value="1"/>
</dbReference>
<reference evidence="8 9" key="1">
    <citation type="submission" date="2023-07" db="EMBL/GenBank/DDBJ databases">
        <title>Functional and genomic diversity of the sorghum phyllosphere microbiome.</title>
        <authorList>
            <person name="Shade A."/>
        </authorList>
    </citation>
    <scope>NUCLEOTIDE SEQUENCE [LARGE SCALE GENOMIC DNA]</scope>
    <source>
        <strain evidence="8 9">SORGH_AS_0892</strain>
    </source>
</reference>
<evidence type="ECO:0000256" key="3">
    <source>
        <dbReference type="ARBA" id="ARBA00022763"/>
    </source>
</evidence>
<accession>A0ABU0U025</accession>
<evidence type="ECO:0000256" key="4">
    <source>
        <dbReference type="ARBA" id="ARBA00023172"/>
    </source>
</evidence>
<dbReference type="InterPro" id="IPR037278">
    <property type="entry name" value="ARFGAP/RecO"/>
</dbReference>
<evidence type="ECO:0000256" key="1">
    <source>
        <dbReference type="ARBA" id="ARBA00007452"/>
    </source>
</evidence>
<dbReference type="Pfam" id="PF11967">
    <property type="entry name" value="RecO_N"/>
    <property type="match status" value="1"/>
</dbReference>
<organism evidence="8 9">
    <name type="scientific">Sphingobacterium zeae</name>
    <dbReference type="NCBI Taxonomy" id="1776859"/>
    <lineage>
        <taxon>Bacteria</taxon>
        <taxon>Pseudomonadati</taxon>
        <taxon>Bacteroidota</taxon>
        <taxon>Sphingobacteriia</taxon>
        <taxon>Sphingobacteriales</taxon>
        <taxon>Sphingobacteriaceae</taxon>
        <taxon>Sphingobacterium</taxon>
    </lineage>
</organism>
<dbReference type="Pfam" id="PF02565">
    <property type="entry name" value="RecO_C"/>
    <property type="match status" value="1"/>
</dbReference>
<dbReference type="InterPro" id="IPR042242">
    <property type="entry name" value="RecO_C"/>
</dbReference>
<evidence type="ECO:0000313" key="8">
    <source>
        <dbReference type="EMBL" id="MDQ1148305.1"/>
    </source>
</evidence>
<evidence type="ECO:0000259" key="7">
    <source>
        <dbReference type="Pfam" id="PF11967"/>
    </source>
</evidence>
<protein>
    <recommendedName>
        <fullName evidence="2">DNA repair protein RecO</fullName>
    </recommendedName>
    <alternativeName>
        <fullName evidence="6">Recombination protein O</fullName>
    </alternativeName>
</protein>
<dbReference type="SUPFAM" id="SSF50249">
    <property type="entry name" value="Nucleic acid-binding proteins"/>
    <property type="match status" value="1"/>
</dbReference>
<gene>
    <name evidence="8" type="ORF">QE382_000289</name>
</gene>
<sequence length="170" mass="19545">MLNKTRAVVLKTTNYSESSLVAQLYTEHFGMQSYLIAGARKPKGKIKANILQPLHLLEIVATHKDNGSLQRISEARQAPALQEIPYDIVKSSLALFLNEILYKILKEQEHDSYLFEFIHQSILWLDQSHSNLANFHLVFLIKLTRFLGFYPAKSKQVLPLFQSSRSNLFK</sequence>
<keyword evidence="3" id="KW-0227">DNA damage</keyword>
<dbReference type="SUPFAM" id="SSF57863">
    <property type="entry name" value="ArfGap/RecO-like zinc finger"/>
    <property type="match status" value="1"/>
</dbReference>
<dbReference type="NCBIfam" id="TIGR00613">
    <property type="entry name" value="reco"/>
    <property type="match status" value="1"/>
</dbReference>
<evidence type="ECO:0000256" key="2">
    <source>
        <dbReference type="ARBA" id="ARBA00021310"/>
    </source>
</evidence>